<reference evidence="3" key="1">
    <citation type="submission" date="2014-02" db="EMBL/GenBank/DDBJ databases">
        <title>Expanding our view of genomic diversity in Candidatus Accumulibacter clades.</title>
        <authorList>
            <person name="Skennerton C.T."/>
            <person name="Barr J.J."/>
            <person name="Slater F.R."/>
            <person name="Bond P.L."/>
            <person name="Tyson G.W."/>
        </authorList>
    </citation>
    <scope>NUCLEOTIDE SEQUENCE [LARGE SCALE GENOMIC DNA]</scope>
</reference>
<dbReference type="InterPro" id="IPR021357">
    <property type="entry name" value="DUF2782"/>
</dbReference>
<sequence length="122" mass="13281">MRRIQTALVVLFVLCTPLVLTFAALPALAQDKASAQPLPAVPPPPPEMAPLDASFEPEVTIKKREGDTIEEHRINGKLFKIKVTPAHGVPYYLIDRNGDGNFTQTTMGSADVSVPQWVIGTF</sequence>
<keyword evidence="4" id="KW-1185">Reference proteome</keyword>
<dbReference type="PATRIC" id="fig|1454004.3.peg.2052"/>
<evidence type="ECO:0000256" key="2">
    <source>
        <dbReference type="SAM" id="SignalP"/>
    </source>
</evidence>
<dbReference type="AlphaFoldDB" id="A0A011PN56"/>
<feature type="region of interest" description="Disordered" evidence="1">
    <location>
        <begin position="34"/>
        <end position="54"/>
    </location>
</feature>
<keyword evidence="2" id="KW-0732">Signal</keyword>
<feature type="chain" id="PRO_5001462855" description="DUF2782 domain-containing protein" evidence="2">
    <location>
        <begin position="30"/>
        <end position="122"/>
    </location>
</feature>
<gene>
    <name evidence="3" type="ORF">AW11_01984</name>
</gene>
<accession>A0A011PN56</accession>
<dbReference type="Gene3D" id="2.20.130.30">
    <property type="entry name" value="Protein of unknown function DUF2782"/>
    <property type="match status" value="1"/>
</dbReference>
<feature type="compositionally biased region" description="Pro residues" evidence="1">
    <location>
        <begin position="39"/>
        <end position="48"/>
    </location>
</feature>
<dbReference type="STRING" id="1454004.AW11_01984"/>
<evidence type="ECO:0000256" key="1">
    <source>
        <dbReference type="SAM" id="MobiDB-lite"/>
    </source>
</evidence>
<evidence type="ECO:0008006" key="5">
    <source>
        <dbReference type="Google" id="ProtNLM"/>
    </source>
</evidence>
<feature type="signal peptide" evidence="2">
    <location>
        <begin position="1"/>
        <end position="29"/>
    </location>
</feature>
<name>A0A011PN56_ACCRE</name>
<dbReference type="EMBL" id="JEMY01000024">
    <property type="protein sequence ID" value="EXI88881.1"/>
    <property type="molecule type" value="Genomic_DNA"/>
</dbReference>
<protein>
    <recommendedName>
        <fullName evidence="5">DUF2782 domain-containing protein</fullName>
    </recommendedName>
</protein>
<dbReference type="Proteomes" id="UP000022141">
    <property type="component" value="Unassembled WGS sequence"/>
</dbReference>
<dbReference type="eggNOG" id="ENOG5032ZXK">
    <property type="taxonomic scope" value="Bacteria"/>
</dbReference>
<evidence type="ECO:0000313" key="4">
    <source>
        <dbReference type="Proteomes" id="UP000022141"/>
    </source>
</evidence>
<dbReference type="Pfam" id="PF11191">
    <property type="entry name" value="DUF2782"/>
    <property type="match status" value="1"/>
</dbReference>
<organism evidence="3 4">
    <name type="scientific">Accumulibacter regalis</name>
    <dbReference type="NCBI Taxonomy" id="522306"/>
    <lineage>
        <taxon>Bacteria</taxon>
        <taxon>Pseudomonadati</taxon>
        <taxon>Pseudomonadota</taxon>
        <taxon>Betaproteobacteria</taxon>
        <taxon>Candidatus Accumulibacter</taxon>
    </lineage>
</organism>
<evidence type="ECO:0000313" key="3">
    <source>
        <dbReference type="EMBL" id="EXI88881.1"/>
    </source>
</evidence>
<proteinExistence type="predicted"/>
<comment type="caution">
    <text evidence="3">The sequence shown here is derived from an EMBL/GenBank/DDBJ whole genome shotgun (WGS) entry which is preliminary data.</text>
</comment>